<dbReference type="EMBL" id="AOFI03000002">
    <property type="protein sequence ID" value="KAF4325805.1"/>
    <property type="molecule type" value="Genomic_DNA"/>
</dbReference>
<keyword evidence="6" id="KW-0813">Transport</keyword>
<dbReference type="GO" id="GO:0055085">
    <property type="term" value="P:transmembrane transport"/>
    <property type="evidence" value="ECO:0007669"/>
    <property type="project" value="InterPro"/>
</dbReference>
<evidence type="ECO:0000256" key="9">
    <source>
        <dbReference type="ARBA" id="ARBA00022989"/>
    </source>
</evidence>
<evidence type="ECO:0000256" key="5">
    <source>
        <dbReference type="ARBA" id="ARBA00013180"/>
    </source>
</evidence>
<dbReference type="InterPro" id="IPR000600">
    <property type="entry name" value="ROK"/>
</dbReference>
<dbReference type="CDD" id="cd05013">
    <property type="entry name" value="SIS_RpiR"/>
    <property type="match status" value="1"/>
</dbReference>
<evidence type="ECO:0000256" key="1">
    <source>
        <dbReference type="ARBA" id="ARBA00000056"/>
    </source>
</evidence>
<dbReference type="SUPFAM" id="SSF53697">
    <property type="entry name" value="SIS domain"/>
    <property type="match status" value="1"/>
</dbReference>
<keyword evidence="7" id="KW-1003">Cell membrane</keyword>
<dbReference type="InterPro" id="IPR025394">
    <property type="entry name" value="DUF4127"/>
</dbReference>
<dbReference type="InterPro" id="IPR009057">
    <property type="entry name" value="Homeodomain-like_sf"/>
</dbReference>
<dbReference type="InterPro" id="IPR043129">
    <property type="entry name" value="ATPase_NBD"/>
</dbReference>
<dbReference type="Gene3D" id="3.40.50.10490">
    <property type="entry name" value="Glucose-6-phosphate isomerase like protein, domain 1"/>
    <property type="match status" value="1"/>
</dbReference>
<dbReference type="Pfam" id="PF04131">
    <property type="entry name" value="NanE"/>
    <property type="match status" value="1"/>
</dbReference>
<name>A0A8J4WBU7_9STRA</name>
<keyword evidence="12 15" id="KW-0472">Membrane</keyword>
<feature type="transmembrane region" description="Helical" evidence="15">
    <location>
        <begin position="625"/>
        <end position="647"/>
    </location>
</feature>
<dbReference type="GO" id="GO:0003677">
    <property type="term" value="F:DNA binding"/>
    <property type="evidence" value="ECO:0007669"/>
    <property type="project" value="UniProtKB-KW"/>
</dbReference>
<comment type="pathway">
    <text evidence="4">Amino-sugar metabolism; N-acetylneuraminate degradation; D-fructose 6-phosphate from N-acetylneuraminate: step 3/5.</text>
</comment>
<keyword evidence="14" id="KW-0119">Carbohydrate metabolism</keyword>
<dbReference type="Gene3D" id="3.20.20.70">
    <property type="entry name" value="Aldolase class I"/>
    <property type="match status" value="1"/>
</dbReference>
<reference evidence="19" key="1">
    <citation type="journal article" date="2015" name="Genom Data">
        <title>Draft genome sequences of Phytophthora kernoviae and Phytophthora ramorum lineage EU2 from Scotland.</title>
        <authorList>
            <person name="Sambles C."/>
            <person name="Schlenzig A."/>
            <person name="O'Neill P."/>
            <person name="Grant M."/>
            <person name="Studholme D.J."/>
        </authorList>
    </citation>
    <scope>NUCLEOTIDE SEQUENCE</scope>
    <source>
        <strain evidence="19">00238/432</strain>
    </source>
</reference>
<dbReference type="InterPro" id="IPR000515">
    <property type="entry name" value="MetI-like"/>
</dbReference>
<dbReference type="InterPro" id="IPR000281">
    <property type="entry name" value="HTH_RpiR"/>
</dbReference>
<keyword evidence="11" id="KW-0238">DNA-binding</keyword>
<keyword evidence="13" id="KW-0804">Transcription</keyword>
<dbReference type="SUPFAM" id="SSF51366">
    <property type="entry name" value="Ribulose-phoshate binding barrel"/>
    <property type="match status" value="1"/>
</dbReference>
<evidence type="ECO:0000259" key="18">
    <source>
        <dbReference type="PROSITE" id="PS51464"/>
    </source>
</evidence>
<comment type="catalytic activity">
    <reaction evidence="1">
        <text>an N-acyl-D-glucosamine 6-phosphate = an N-acyl-D-mannosamine 6-phosphate</text>
        <dbReference type="Rhea" id="RHEA:23932"/>
        <dbReference type="ChEBI" id="CHEBI:57599"/>
        <dbReference type="ChEBI" id="CHEBI:57666"/>
        <dbReference type="EC" id="5.1.3.9"/>
    </reaction>
</comment>
<evidence type="ECO:0000313" key="19">
    <source>
        <dbReference type="EMBL" id="KAF4325805.1"/>
    </source>
</evidence>
<evidence type="ECO:0000256" key="14">
    <source>
        <dbReference type="ARBA" id="ARBA00023277"/>
    </source>
</evidence>
<dbReference type="GO" id="GO:0006051">
    <property type="term" value="P:N-acetylmannosamine metabolic process"/>
    <property type="evidence" value="ECO:0007669"/>
    <property type="project" value="InterPro"/>
</dbReference>
<keyword evidence="10" id="KW-0805">Transcription regulation</keyword>
<feature type="domain" description="SIS" evidence="18">
    <location>
        <begin position="1220"/>
        <end position="1360"/>
    </location>
</feature>
<dbReference type="InterPro" id="IPR051393">
    <property type="entry name" value="ABC_transporter_permease"/>
</dbReference>
<accession>A0A8J4WBU7</accession>
<dbReference type="Pfam" id="PF01380">
    <property type="entry name" value="SIS"/>
    <property type="match status" value="1"/>
</dbReference>
<evidence type="ECO:0000256" key="15">
    <source>
        <dbReference type="SAM" id="Phobius"/>
    </source>
</evidence>
<evidence type="ECO:0000256" key="8">
    <source>
        <dbReference type="ARBA" id="ARBA00022692"/>
    </source>
</evidence>
<evidence type="ECO:0000256" key="11">
    <source>
        <dbReference type="ARBA" id="ARBA00023125"/>
    </source>
</evidence>
<dbReference type="Gene3D" id="1.10.3720.10">
    <property type="entry name" value="MetI-like"/>
    <property type="match status" value="1"/>
</dbReference>
<feature type="transmembrane region" description="Helical" evidence="15">
    <location>
        <begin position="653"/>
        <end position="675"/>
    </location>
</feature>
<evidence type="ECO:0000256" key="13">
    <source>
        <dbReference type="ARBA" id="ARBA00023163"/>
    </source>
</evidence>
<reference evidence="19" key="2">
    <citation type="submission" date="2020-02" db="EMBL/GenBank/DDBJ databases">
        <authorList>
            <person name="Studholme D.J."/>
        </authorList>
    </citation>
    <scope>NUCLEOTIDE SEQUENCE</scope>
    <source>
        <strain evidence="19">00238/432</strain>
    </source>
</reference>
<comment type="function">
    <text evidence="2">Converts N-acetylmannosamine-6-phosphate (ManNAc-6-P) to N-acetylglucosamine-6-phosphate (GlcNAc-6-P).</text>
</comment>
<dbReference type="SUPFAM" id="SSF53850">
    <property type="entry name" value="Periplasmic binding protein-like II"/>
    <property type="match status" value="1"/>
</dbReference>
<feature type="domain" description="ABC transmembrane type-1" evidence="16">
    <location>
        <begin position="434"/>
        <end position="646"/>
    </location>
</feature>
<feature type="domain" description="HTH rpiR-type" evidence="17">
    <location>
        <begin position="1104"/>
        <end position="1180"/>
    </location>
</feature>
<keyword evidence="8 15" id="KW-0812">Transmembrane</keyword>
<evidence type="ECO:0000256" key="12">
    <source>
        <dbReference type="ARBA" id="ARBA00023136"/>
    </source>
</evidence>
<dbReference type="UniPathway" id="UPA00629">
    <property type="reaction ID" value="UER00682"/>
</dbReference>
<feature type="transmembrane region" description="Helical" evidence="15">
    <location>
        <begin position="470"/>
        <end position="491"/>
    </location>
</feature>
<gene>
    <name evidence="19" type="ORF">G195_000495</name>
</gene>
<sequence length="1676" mass="181984">MMSMLLAACGGNGNTAGTPSPGSTGEAGTEAGKPVTLEFWTIALQPTFNDYFNNLISAYESSHPGVTVEWKDYPYDAISQRLLTSTASGKSPDVVNLNTEFASQLGSKGALLNLNEYLTEEETKSYFEGIYNSTVLDGKAYALPWYTGIEVLFMNTKLVKEAGLDPANPPQTREELVEWARQVHEKTGVAGYAQQLVSKLFPIDGIPILNEDKTAAAFNTPEAEAMITHMRDLMAEGVVLKEDAEFSKQIQYFSGEQVAFQLSGPTFINFIKKSAPDVYKNTIAVTLPTGKANLRLSNSMDLVVPQKSKNPEQAVEFAAFITNAANQTAFSKVANTLPSSKASIEDPFFTESDGSLEAEAKVASSQSLDKATDYMVGVPNAGDINSALARGLQEILMNGADIKETLNAVEKETHFVGLDNFTRAFQDHNFLISLWNSLVYVLIVPVIQIISILMAILVNSRIPGVKMFRAAYYIPVVTSMVAVALIWSWLLGNNGVVNYLLLKVGLLSEQVSWLSTSSTALYVLMFITMWKGLGYYMMLYLAGLQNIPADLYEAARVDGAGPLRLIVHVTLPLLRPHILFCTVISVMGAVRVFDEVYILTKGGPGTSTLTSSVYIFQKGLEQFNFGYASALGLIVSKYPLAAALTYLNGQFSYNFGWIAAGTMISVLPIIVVFLFTQKYYMEGIAGTEFTLERPPLELMGLKKRPGDVEQLWTWFEENCAGVDGAVVALDTLLYGGIIPSRLHQMQLDELTARLERLRGIKQRYPQLTLYAFQLIMRCPQYSLSDEEPDYYADWGREIFRKGFISHRLELGMATEEEIRELADIDNRLPTEVLEDYLGRRAINIEANKQVLALVKEGIIEFMIVPQDDSAPYGHTAKDQEKVRASITALDLELKVYMNKEKPVAVADVGYANGGDQKLVKMLRQRDMLFDLAGYAAWNTSSNSLGTVISQAMIYLLYGLVRGELSNGPVQEMGYGKYLLDGSRGLVAARVEERLRQELAALADEPLHGAAMMARMAAAAEEGGAAGIRANGAADVRAIKQAVSLPVIGIVKRNYPDSAVYITPTLREIDELLEAGADIIAFDATRQSRPENHTLEQITTYLNASGASSMADISILEEALSEQKVARCVLENPDNIIYFSVTELADFAGTGETTVMRFCRKIGFKGYQDFKLMLAQGLPKRQYQSDGEQGEDDYADHLYASMVGVLQSSLGMLDREQLKQAVKCLDGARHVQFFGVGSSGITAMDAKNRFLRIGRRAEANSDSHIQSMMAVTMREGDVAFGISVSGSTLDTNDMLMKAKQNGAKVIAMTNYAKSPIASIADILLLTAGKESPLEGGSVGAKISQLFIIDLLCQGLERGEQMAQVIGVDVGGTGIKGLVINEAGVVLAEATYATEARLGRKAILGQLCGLVGELLSSYGEVGALGIASAGRVNVETGEVIHATNNLPGWQGMPLTEWATGEFGLPSTADNDANAALLGEVWLGTGRGKQNLVMLTLGTGVGGANMAFGRLVRGVDWRGGDWGHSVLVPEGRPCNCGKRGCVEQYISGNALLRLAREQKDNIYTHGREIMTAAGHGEAAALYILERYIADLALVIENIAASVDPEVIILGGGVTQDQAIWWPMLTAKLSSVGLADRVSVAELGNWAGCFGAAQLALERQREEGVGWSGGSEGEETTHEN</sequence>
<evidence type="ECO:0000259" key="17">
    <source>
        <dbReference type="PROSITE" id="PS51071"/>
    </source>
</evidence>
<dbReference type="SUPFAM" id="SSF161098">
    <property type="entry name" value="MetI-like"/>
    <property type="match status" value="2"/>
</dbReference>
<dbReference type="InterPro" id="IPR007260">
    <property type="entry name" value="NanE"/>
</dbReference>
<evidence type="ECO:0000256" key="2">
    <source>
        <dbReference type="ARBA" id="ARBA00002147"/>
    </source>
</evidence>
<dbReference type="Pfam" id="PF00480">
    <property type="entry name" value="ROK"/>
    <property type="match status" value="1"/>
</dbReference>
<dbReference type="InterPro" id="IPR013785">
    <property type="entry name" value="Aldolase_TIM"/>
</dbReference>
<dbReference type="InterPro" id="IPR001347">
    <property type="entry name" value="SIS_dom"/>
</dbReference>
<keyword evidence="9 15" id="KW-1133">Transmembrane helix</keyword>
<dbReference type="Gene3D" id="3.30.420.40">
    <property type="match status" value="2"/>
</dbReference>
<dbReference type="PROSITE" id="PS51464">
    <property type="entry name" value="SIS"/>
    <property type="match status" value="1"/>
</dbReference>
<comment type="caution">
    <text evidence="19">The sequence shown here is derived from an EMBL/GenBank/DDBJ whole genome shotgun (WGS) entry which is preliminary data.</text>
</comment>
<dbReference type="CDD" id="cd24068">
    <property type="entry name" value="ASKHA_NBD_ROK_FnNanK-like"/>
    <property type="match status" value="1"/>
</dbReference>
<dbReference type="GO" id="GO:0047465">
    <property type="term" value="F:N-acylglucosamine-6-phosphate 2-epimerase activity"/>
    <property type="evidence" value="ECO:0007669"/>
    <property type="project" value="UniProtKB-EC"/>
</dbReference>
<dbReference type="Proteomes" id="UP000702964">
    <property type="component" value="Unassembled WGS sequence"/>
</dbReference>
<evidence type="ECO:0000256" key="3">
    <source>
        <dbReference type="ARBA" id="ARBA00004651"/>
    </source>
</evidence>
<proteinExistence type="predicted"/>
<dbReference type="GO" id="GO:0019262">
    <property type="term" value="P:N-acetylneuraminate catabolic process"/>
    <property type="evidence" value="ECO:0007669"/>
    <property type="project" value="UniProtKB-UniPathway"/>
</dbReference>
<dbReference type="GO" id="GO:0003700">
    <property type="term" value="F:DNA-binding transcription factor activity"/>
    <property type="evidence" value="ECO:0007669"/>
    <property type="project" value="InterPro"/>
</dbReference>
<protein>
    <recommendedName>
        <fullName evidence="5">N-acylglucosamine-6-phosphate 2-epimerase</fullName>
        <ecNumber evidence="5">5.1.3.9</ecNumber>
    </recommendedName>
</protein>
<dbReference type="CDD" id="cd13585">
    <property type="entry name" value="PBP2_TMBP_like"/>
    <property type="match status" value="1"/>
</dbReference>
<comment type="subcellular location">
    <subcellularLocation>
        <location evidence="3">Cell membrane</location>
        <topology evidence="3">Multi-pass membrane protein</topology>
    </subcellularLocation>
</comment>
<evidence type="ECO:0000256" key="6">
    <source>
        <dbReference type="ARBA" id="ARBA00022448"/>
    </source>
</evidence>
<dbReference type="InterPro" id="IPR035906">
    <property type="entry name" value="MetI-like_sf"/>
</dbReference>
<dbReference type="Gene3D" id="3.40.190.10">
    <property type="entry name" value="Periplasmic binding protein-like II"/>
    <property type="match status" value="1"/>
</dbReference>
<evidence type="ECO:0000313" key="20">
    <source>
        <dbReference type="Proteomes" id="UP000702964"/>
    </source>
</evidence>
<dbReference type="PANTHER" id="PTHR30193:SF37">
    <property type="entry name" value="INNER MEMBRANE ABC TRANSPORTER PERMEASE PROTEIN YCJO"/>
    <property type="match status" value="1"/>
</dbReference>
<dbReference type="EC" id="5.1.3.9" evidence="5"/>
<dbReference type="Pfam" id="PF13552">
    <property type="entry name" value="DUF4127"/>
    <property type="match status" value="1"/>
</dbReference>
<dbReference type="InterPro" id="IPR006059">
    <property type="entry name" value="SBP"/>
</dbReference>
<dbReference type="PROSITE" id="PS51071">
    <property type="entry name" value="HTH_RPIR"/>
    <property type="match status" value="1"/>
</dbReference>
<evidence type="ECO:0000256" key="10">
    <source>
        <dbReference type="ARBA" id="ARBA00023015"/>
    </source>
</evidence>
<dbReference type="PROSITE" id="PS50928">
    <property type="entry name" value="ABC_TM1"/>
    <property type="match status" value="1"/>
</dbReference>
<dbReference type="PANTHER" id="PTHR30193">
    <property type="entry name" value="ABC TRANSPORTER PERMEASE PROTEIN"/>
    <property type="match status" value="1"/>
</dbReference>
<dbReference type="SUPFAM" id="SSF53067">
    <property type="entry name" value="Actin-like ATPase domain"/>
    <property type="match status" value="1"/>
</dbReference>
<organism evidence="19 20">
    <name type="scientific">Phytophthora kernoviae 00238/432</name>
    <dbReference type="NCBI Taxonomy" id="1284355"/>
    <lineage>
        <taxon>Eukaryota</taxon>
        <taxon>Sar</taxon>
        <taxon>Stramenopiles</taxon>
        <taxon>Oomycota</taxon>
        <taxon>Peronosporomycetes</taxon>
        <taxon>Peronosporales</taxon>
        <taxon>Peronosporaceae</taxon>
        <taxon>Phytophthora</taxon>
    </lineage>
</organism>
<dbReference type="InterPro" id="IPR046348">
    <property type="entry name" value="SIS_dom_sf"/>
</dbReference>
<dbReference type="Pfam" id="PF01547">
    <property type="entry name" value="SBP_bac_1"/>
    <property type="match status" value="1"/>
</dbReference>
<dbReference type="InterPro" id="IPR035472">
    <property type="entry name" value="RpiR-like_SIS"/>
</dbReference>
<dbReference type="CDD" id="cd06261">
    <property type="entry name" value="TM_PBP2"/>
    <property type="match status" value="1"/>
</dbReference>
<evidence type="ECO:0000259" key="16">
    <source>
        <dbReference type="PROSITE" id="PS50928"/>
    </source>
</evidence>
<dbReference type="SUPFAM" id="SSF46689">
    <property type="entry name" value="Homeodomain-like"/>
    <property type="match status" value="1"/>
</dbReference>
<dbReference type="InterPro" id="IPR011060">
    <property type="entry name" value="RibuloseP-bd_barrel"/>
</dbReference>
<evidence type="ECO:0000256" key="7">
    <source>
        <dbReference type="ARBA" id="ARBA00022475"/>
    </source>
</evidence>
<feature type="transmembrane region" description="Helical" evidence="15">
    <location>
        <begin position="438"/>
        <end position="458"/>
    </location>
</feature>
<evidence type="ECO:0000256" key="4">
    <source>
        <dbReference type="ARBA" id="ARBA00005081"/>
    </source>
</evidence>
<dbReference type="Pfam" id="PF00528">
    <property type="entry name" value="BPD_transp_1"/>
    <property type="match status" value="1"/>
</dbReference>
<dbReference type="GO" id="GO:0097367">
    <property type="term" value="F:carbohydrate derivative binding"/>
    <property type="evidence" value="ECO:0007669"/>
    <property type="project" value="InterPro"/>
</dbReference>
<dbReference type="GO" id="GO:0005886">
    <property type="term" value="C:plasma membrane"/>
    <property type="evidence" value="ECO:0007669"/>
    <property type="project" value="UniProtKB-SubCell"/>
</dbReference>